<dbReference type="InterPro" id="IPR000600">
    <property type="entry name" value="ROK"/>
</dbReference>
<comment type="similarity">
    <text evidence="1">Belongs to the ROK (NagC/XylR) family.</text>
</comment>
<dbReference type="Proteomes" id="UP000287188">
    <property type="component" value="Unassembled WGS sequence"/>
</dbReference>
<protein>
    <recommendedName>
        <fullName evidence="4">ROK family protein</fullName>
    </recommendedName>
</protein>
<reference evidence="3" key="1">
    <citation type="submission" date="2018-12" db="EMBL/GenBank/DDBJ databases">
        <title>Tengunoibacter tsumagoiensis gen. nov., sp. nov., Dictyobacter kobayashii sp. nov., D. alpinus sp. nov., and D. joshuensis sp. nov. and description of Dictyobacteraceae fam. nov. within the order Ktedonobacterales isolated from Tengu-no-mugimeshi.</title>
        <authorList>
            <person name="Wang C.M."/>
            <person name="Zheng Y."/>
            <person name="Sakai Y."/>
            <person name="Toyoda A."/>
            <person name="Minakuchi Y."/>
            <person name="Abe K."/>
            <person name="Yokota A."/>
            <person name="Yabe S."/>
        </authorList>
    </citation>
    <scope>NUCLEOTIDE SEQUENCE [LARGE SCALE GENOMIC DNA]</scope>
    <source>
        <strain evidence="3">Uno11</strain>
    </source>
</reference>
<dbReference type="AlphaFoldDB" id="A0A402AI08"/>
<dbReference type="InterPro" id="IPR043129">
    <property type="entry name" value="ATPase_NBD"/>
</dbReference>
<sequence length="190" mass="19688">MVFFVGLGRGIGGGLAVNGRVYHGATGTAGEIGHMIVTEDGPRCSCGGIGHLEAIASAYAIVRTMIGLSVEYPETEAAIRRITDGRAERITVEQIFKLAAEGDQVAQRVVHGVHTYLGLALANIVQLVNPSMIILGGPGANAGELLIAPLSERIHELCLPEASQSLRVAQSSLGSEAPLVGAVTLALQDL</sequence>
<dbReference type="InterPro" id="IPR049874">
    <property type="entry name" value="ROK_cs"/>
</dbReference>
<gene>
    <name evidence="2" type="ORF">KDK_25360</name>
</gene>
<name>A0A402AI08_9CHLR</name>
<dbReference type="PROSITE" id="PS01125">
    <property type="entry name" value="ROK"/>
    <property type="match status" value="1"/>
</dbReference>
<evidence type="ECO:0000313" key="2">
    <source>
        <dbReference type="EMBL" id="GCE18736.1"/>
    </source>
</evidence>
<evidence type="ECO:0000256" key="1">
    <source>
        <dbReference type="ARBA" id="ARBA00006479"/>
    </source>
</evidence>
<keyword evidence="3" id="KW-1185">Reference proteome</keyword>
<dbReference type="SUPFAM" id="SSF53067">
    <property type="entry name" value="Actin-like ATPase domain"/>
    <property type="match status" value="1"/>
</dbReference>
<dbReference type="RefSeq" id="WP_126550264.1">
    <property type="nucleotide sequence ID" value="NZ_BIFS01000001.1"/>
</dbReference>
<dbReference type="EMBL" id="BIFS01000001">
    <property type="protein sequence ID" value="GCE18736.1"/>
    <property type="molecule type" value="Genomic_DNA"/>
</dbReference>
<dbReference type="OrthoDB" id="9810372at2"/>
<dbReference type="Gene3D" id="3.30.420.40">
    <property type="match status" value="1"/>
</dbReference>
<evidence type="ECO:0000313" key="3">
    <source>
        <dbReference type="Proteomes" id="UP000287188"/>
    </source>
</evidence>
<accession>A0A402AI08</accession>
<dbReference type="Pfam" id="PF00480">
    <property type="entry name" value="ROK"/>
    <property type="match status" value="1"/>
</dbReference>
<dbReference type="PANTHER" id="PTHR18964:SF149">
    <property type="entry name" value="BIFUNCTIONAL UDP-N-ACETYLGLUCOSAMINE 2-EPIMERASE_N-ACETYLMANNOSAMINE KINASE"/>
    <property type="match status" value="1"/>
</dbReference>
<comment type="caution">
    <text evidence="2">The sequence shown here is derived from an EMBL/GenBank/DDBJ whole genome shotgun (WGS) entry which is preliminary data.</text>
</comment>
<evidence type="ECO:0008006" key="4">
    <source>
        <dbReference type="Google" id="ProtNLM"/>
    </source>
</evidence>
<proteinExistence type="inferred from homology"/>
<dbReference type="PANTHER" id="PTHR18964">
    <property type="entry name" value="ROK (REPRESSOR, ORF, KINASE) FAMILY"/>
    <property type="match status" value="1"/>
</dbReference>
<organism evidence="2 3">
    <name type="scientific">Dictyobacter kobayashii</name>
    <dbReference type="NCBI Taxonomy" id="2014872"/>
    <lineage>
        <taxon>Bacteria</taxon>
        <taxon>Bacillati</taxon>
        <taxon>Chloroflexota</taxon>
        <taxon>Ktedonobacteria</taxon>
        <taxon>Ktedonobacterales</taxon>
        <taxon>Dictyobacteraceae</taxon>
        <taxon>Dictyobacter</taxon>
    </lineage>
</organism>